<reference evidence="4" key="1">
    <citation type="submission" date="2016-07" db="EMBL/GenBank/DDBJ databases">
        <title>Sequence Frankia sp. strain CcI1.17.</title>
        <authorList>
            <person name="Ghodhbane-Gtari F."/>
            <person name="Swanson E."/>
            <person name="Gueddou A."/>
            <person name="Morris K."/>
            <person name="Hezbri K."/>
            <person name="Ktari A."/>
            <person name="Nouioui I."/>
            <person name="Abebe-Akele F."/>
            <person name="Simpson S."/>
            <person name="Thomas K."/>
            <person name="Gtari M."/>
            <person name="Tisa L.S."/>
            <person name="Hurst S."/>
        </authorList>
    </citation>
    <scope>NUCLEOTIDE SEQUENCE [LARGE SCALE GENOMIC DNA]</scope>
    <source>
        <strain evidence="4">Cc1.17</strain>
    </source>
</reference>
<feature type="region of interest" description="Disordered" evidence="1">
    <location>
        <begin position="1"/>
        <end position="33"/>
    </location>
</feature>
<keyword evidence="2" id="KW-1133">Transmembrane helix</keyword>
<feature type="transmembrane region" description="Helical" evidence="2">
    <location>
        <begin position="37"/>
        <end position="58"/>
    </location>
</feature>
<proteinExistence type="predicted"/>
<name>A0A1S1QEW5_9ACTN</name>
<protein>
    <recommendedName>
        <fullName evidence="5">DUF2637 domain-containing protein</fullName>
    </recommendedName>
</protein>
<gene>
    <name evidence="3" type="ORF">CC117_25755</name>
</gene>
<dbReference type="EMBL" id="MBLM01000143">
    <property type="protein sequence ID" value="OHV31622.1"/>
    <property type="molecule type" value="Genomic_DNA"/>
</dbReference>
<dbReference type="AlphaFoldDB" id="A0A1S1QEW5"/>
<dbReference type="Proteomes" id="UP000179627">
    <property type="component" value="Unassembled WGS sequence"/>
</dbReference>
<feature type="transmembrane region" description="Helical" evidence="2">
    <location>
        <begin position="70"/>
        <end position="88"/>
    </location>
</feature>
<feature type="compositionally biased region" description="Basic and acidic residues" evidence="1">
    <location>
        <begin position="175"/>
        <end position="206"/>
    </location>
</feature>
<keyword evidence="4" id="KW-1185">Reference proteome</keyword>
<evidence type="ECO:0000256" key="1">
    <source>
        <dbReference type="SAM" id="MobiDB-lite"/>
    </source>
</evidence>
<keyword evidence="2" id="KW-0472">Membrane</keyword>
<evidence type="ECO:0000256" key="2">
    <source>
        <dbReference type="SAM" id="Phobius"/>
    </source>
</evidence>
<evidence type="ECO:0000313" key="4">
    <source>
        <dbReference type="Proteomes" id="UP000179627"/>
    </source>
</evidence>
<keyword evidence="2" id="KW-0812">Transmembrane</keyword>
<accession>A0A1S1QEW5</accession>
<comment type="caution">
    <text evidence="3">The sequence shown here is derived from an EMBL/GenBank/DDBJ whole genome shotgun (WGS) entry which is preliminary data.</text>
</comment>
<feature type="transmembrane region" description="Helical" evidence="2">
    <location>
        <begin position="100"/>
        <end position="121"/>
    </location>
</feature>
<sequence>MTGGLTAPAAASSDRDRVRAGSAPGRSPGRGGRAEQVLGAALPVALGVGVFCVAFVHVHDVAAWAGQPDWAAWLIAVSVELMALASIVEIRHRRRAGAPIRWPVITLVAGVGMSGAANLTAAGPDALTGPAGGWVPTMALWPVAAFGLVAGLKATRPTWPAPAMSTTPPVGPDRPPVDRTPTDPHRTDRTDRTEETGPRCADRAEGGGETGPRPPGVPAELLAAGRAVAVDLARHGRPVTRTALARGVRQRGHRCSTDRAALLLAAVRADPPQHSVAGSPAP</sequence>
<feature type="transmembrane region" description="Helical" evidence="2">
    <location>
        <begin position="133"/>
        <end position="152"/>
    </location>
</feature>
<evidence type="ECO:0000313" key="3">
    <source>
        <dbReference type="EMBL" id="OHV31622.1"/>
    </source>
</evidence>
<organism evidence="3 4">
    <name type="scientific">Parafrankia colletiae</name>
    <dbReference type="NCBI Taxonomy" id="573497"/>
    <lineage>
        <taxon>Bacteria</taxon>
        <taxon>Bacillati</taxon>
        <taxon>Actinomycetota</taxon>
        <taxon>Actinomycetes</taxon>
        <taxon>Frankiales</taxon>
        <taxon>Frankiaceae</taxon>
        <taxon>Parafrankia</taxon>
    </lineage>
</organism>
<evidence type="ECO:0008006" key="5">
    <source>
        <dbReference type="Google" id="ProtNLM"/>
    </source>
</evidence>
<feature type="region of interest" description="Disordered" evidence="1">
    <location>
        <begin position="159"/>
        <end position="218"/>
    </location>
</feature>